<dbReference type="InterPro" id="IPR015797">
    <property type="entry name" value="NUDIX_hydrolase-like_dom_sf"/>
</dbReference>
<keyword evidence="4 8" id="KW-0378">Hydrolase</keyword>
<reference evidence="8 9" key="1">
    <citation type="submission" date="2018-03" db="EMBL/GenBank/DDBJ databases">
        <title>Genome sequencing of Phreatobacter sp.</title>
        <authorList>
            <person name="Kim S.-J."/>
            <person name="Heo J."/>
            <person name="Kwon S.-W."/>
        </authorList>
    </citation>
    <scope>NUCLEOTIDE SEQUENCE [LARGE SCALE GENOMIC DNA]</scope>
    <source>
        <strain evidence="8 9">S-12</strain>
    </source>
</reference>
<accession>A0A2S0NAK1</accession>
<evidence type="ECO:0000313" key="8">
    <source>
        <dbReference type="EMBL" id="AVO45194.1"/>
    </source>
</evidence>
<evidence type="ECO:0000256" key="6">
    <source>
        <dbReference type="ARBA" id="ARBA00023211"/>
    </source>
</evidence>
<protein>
    <submittedName>
        <fullName evidence="8">NUDIX hydrolase</fullName>
    </submittedName>
</protein>
<keyword evidence="9" id="KW-1185">Reference proteome</keyword>
<evidence type="ECO:0000256" key="5">
    <source>
        <dbReference type="ARBA" id="ARBA00022842"/>
    </source>
</evidence>
<evidence type="ECO:0000256" key="1">
    <source>
        <dbReference type="ARBA" id="ARBA00001936"/>
    </source>
</evidence>
<dbReference type="AlphaFoldDB" id="A0A2S0NAK1"/>
<dbReference type="SUPFAM" id="SSF55811">
    <property type="entry name" value="Nudix"/>
    <property type="match status" value="1"/>
</dbReference>
<dbReference type="EMBL" id="CP027668">
    <property type="protein sequence ID" value="AVO45194.1"/>
    <property type="molecule type" value="Genomic_DNA"/>
</dbReference>
<dbReference type="PANTHER" id="PTHR12318:SF0">
    <property type="entry name" value="ACYL-COENZYME A DIPHOSPHATASE NUDT19"/>
    <property type="match status" value="1"/>
</dbReference>
<evidence type="ECO:0000256" key="3">
    <source>
        <dbReference type="ARBA" id="ARBA00022723"/>
    </source>
</evidence>
<gene>
    <name evidence="8" type="ORF">C6569_09040</name>
</gene>
<dbReference type="CDD" id="cd18870">
    <property type="entry name" value="NUDIX_AcylCoAdiphos_Nudt19"/>
    <property type="match status" value="1"/>
</dbReference>
<evidence type="ECO:0000256" key="4">
    <source>
        <dbReference type="ARBA" id="ARBA00022801"/>
    </source>
</evidence>
<comment type="cofactor">
    <cofactor evidence="1">
        <name>Mn(2+)</name>
        <dbReference type="ChEBI" id="CHEBI:29035"/>
    </cofactor>
</comment>
<organism evidence="8 9">
    <name type="scientific">Phreatobacter cathodiphilus</name>
    <dbReference type="NCBI Taxonomy" id="1868589"/>
    <lineage>
        <taxon>Bacteria</taxon>
        <taxon>Pseudomonadati</taxon>
        <taxon>Pseudomonadota</taxon>
        <taxon>Alphaproteobacteria</taxon>
        <taxon>Hyphomicrobiales</taxon>
        <taxon>Phreatobacteraceae</taxon>
        <taxon>Phreatobacter</taxon>
    </lineage>
</organism>
<proteinExistence type="predicted"/>
<dbReference type="Gene3D" id="3.90.79.10">
    <property type="entry name" value="Nucleoside Triphosphate Pyrophosphohydrolase"/>
    <property type="match status" value="1"/>
</dbReference>
<dbReference type="RefSeq" id="WP_106748535.1">
    <property type="nucleotide sequence ID" value="NZ_CP027668.1"/>
</dbReference>
<dbReference type="InterPro" id="IPR000086">
    <property type="entry name" value="NUDIX_hydrolase_dom"/>
</dbReference>
<keyword evidence="5" id="KW-0460">Magnesium</keyword>
<dbReference type="PROSITE" id="PS51462">
    <property type="entry name" value="NUDIX"/>
    <property type="match status" value="1"/>
</dbReference>
<dbReference type="GO" id="GO:0016818">
    <property type="term" value="F:hydrolase activity, acting on acid anhydrides, in phosphorus-containing anhydrides"/>
    <property type="evidence" value="ECO:0007669"/>
    <property type="project" value="InterPro"/>
</dbReference>
<keyword evidence="6" id="KW-0464">Manganese</keyword>
<evidence type="ECO:0000259" key="7">
    <source>
        <dbReference type="PROSITE" id="PS51462"/>
    </source>
</evidence>
<dbReference type="GO" id="GO:0046872">
    <property type="term" value="F:metal ion binding"/>
    <property type="evidence" value="ECO:0007669"/>
    <property type="project" value="UniProtKB-KW"/>
</dbReference>
<dbReference type="Proteomes" id="UP000237889">
    <property type="component" value="Chromosome"/>
</dbReference>
<name>A0A2S0NAK1_9HYPH</name>
<dbReference type="KEGG" id="phr:C6569_09040"/>
<dbReference type="PANTHER" id="PTHR12318">
    <property type="entry name" value="TESTOSTERONE-REGULATED PROTEIN RP2"/>
    <property type="match status" value="1"/>
</dbReference>
<comment type="cofactor">
    <cofactor evidence="2">
        <name>Mg(2+)</name>
        <dbReference type="ChEBI" id="CHEBI:18420"/>
    </cofactor>
</comment>
<dbReference type="InterPro" id="IPR039121">
    <property type="entry name" value="NUDT19"/>
</dbReference>
<keyword evidence="3" id="KW-0479">Metal-binding</keyword>
<sequence length="248" mass="28122">MTDKGIALAERLTKTERETRWANQKPVDAATLILIDRSGTKPKVLMGKRRHDLKFMPGKFVFPGGRRDPDDRAMPVYGTLDDRAQARLMARVQRPSMSRARSLALTAIRETCEETGLLLGTRDAGKPESVPKGWEAFAEHGVFPDLESLHFVARAITPPRRPKRFDTRFFACDAEHIAHRIEGVVGPHAELTELKWLTLDEALHEDLPTITTVVLEELGDRIAKGFSPLLPVPFYFMVRKEFRREVID</sequence>
<evidence type="ECO:0000313" key="9">
    <source>
        <dbReference type="Proteomes" id="UP000237889"/>
    </source>
</evidence>
<feature type="domain" description="Nudix hydrolase" evidence="7">
    <location>
        <begin position="25"/>
        <end position="220"/>
    </location>
</feature>
<dbReference type="OrthoDB" id="9805905at2"/>
<evidence type="ECO:0000256" key="2">
    <source>
        <dbReference type="ARBA" id="ARBA00001946"/>
    </source>
</evidence>